<evidence type="ECO:0000313" key="1">
    <source>
        <dbReference type="EMBL" id="TNN63794.1"/>
    </source>
</evidence>
<dbReference type="AlphaFoldDB" id="A0A4Z2HFU8"/>
<protein>
    <submittedName>
        <fullName evidence="1">Uncharacterized protein</fullName>
    </submittedName>
</protein>
<accession>A0A4Z2HFU8</accession>
<gene>
    <name evidence="1" type="ORF">EYF80_025996</name>
</gene>
<keyword evidence="2" id="KW-1185">Reference proteome</keyword>
<comment type="caution">
    <text evidence="1">The sequence shown here is derived from an EMBL/GenBank/DDBJ whole genome shotgun (WGS) entry which is preliminary data.</text>
</comment>
<organism evidence="1 2">
    <name type="scientific">Liparis tanakae</name>
    <name type="common">Tanaka's snailfish</name>
    <dbReference type="NCBI Taxonomy" id="230148"/>
    <lineage>
        <taxon>Eukaryota</taxon>
        <taxon>Metazoa</taxon>
        <taxon>Chordata</taxon>
        <taxon>Craniata</taxon>
        <taxon>Vertebrata</taxon>
        <taxon>Euteleostomi</taxon>
        <taxon>Actinopterygii</taxon>
        <taxon>Neopterygii</taxon>
        <taxon>Teleostei</taxon>
        <taxon>Neoteleostei</taxon>
        <taxon>Acanthomorphata</taxon>
        <taxon>Eupercaria</taxon>
        <taxon>Perciformes</taxon>
        <taxon>Cottioidei</taxon>
        <taxon>Cottales</taxon>
        <taxon>Liparidae</taxon>
        <taxon>Liparis</taxon>
    </lineage>
</organism>
<evidence type="ECO:0000313" key="2">
    <source>
        <dbReference type="Proteomes" id="UP000314294"/>
    </source>
</evidence>
<dbReference type="EMBL" id="SRLO01000266">
    <property type="protein sequence ID" value="TNN63794.1"/>
    <property type="molecule type" value="Genomic_DNA"/>
</dbReference>
<name>A0A4Z2HFU8_9TELE</name>
<proteinExistence type="predicted"/>
<dbReference type="Proteomes" id="UP000314294">
    <property type="component" value="Unassembled WGS sequence"/>
</dbReference>
<reference evidence="1 2" key="1">
    <citation type="submission" date="2019-03" db="EMBL/GenBank/DDBJ databases">
        <title>First draft genome of Liparis tanakae, snailfish: a comprehensive survey of snailfish specific genes.</title>
        <authorList>
            <person name="Kim W."/>
            <person name="Song I."/>
            <person name="Jeong J.-H."/>
            <person name="Kim D."/>
            <person name="Kim S."/>
            <person name="Ryu S."/>
            <person name="Song J.Y."/>
            <person name="Lee S.K."/>
        </authorList>
    </citation>
    <scope>NUCLEOTIDE SEQUENCE [LARGE SCALE GENOMIC DNA]</scope>
    <source>
        <tissue evidence="1">Muscle</tissue>
    </source>
</reference>
<sequence>MRLHVSLRSPDREAPVNKGSRKMCHMMIYLLTSGKSHVWKLIGRLAEEKVFKDPQILYLKP</sequence>